<proteinExistence type="predicted"/>
<dbReference type="STRING" id="1160509.A0A3N4IU72"/>
<evidence type="ECO:0000313" key="3">
    <source>
        <dbReference type="Proteomes" id="UP000275078"/>
    </source>
</evidence>
<dbReference type="Proteomes" id="UP000275078">
    <property type="component" value="Unassembled WGS sequence"/>
</dbReference>
<organism evidence="2 3">
    <name type="scientific">Ascobolus immersus RN42</name>
    <dbReference type="NCBI Taxonomy" id="1160509"/>
    <lineage>
        <taxon>Eukaryota</taxon>
        <taxon>Fungi</taxon>
        <taxon>Dikarya</taxon>
        <taxon>Ascomycota</taxon>
        <taxon>Pezizomycotina</taxon>
        <taxon>Pezizomycetes</taxon>
        <taxon>Pezizales</taxon>
        <taxon>Ascobolaceae</taxon>
        <taxon>Ascobolus</taxon>
    </lineage>
</organism>
<dbReference type="AlphaFoldDB" id="A0A3N4IU72"/>
<dbReference type="PANTHER" id="PTHR40135">
    <property type="entry name" value="MITOCHONDRIAL PHOSPHATE CARRIER PROTEIN"/>
    <property type="match status" value="1"/>
</dbReference>
<dbReference type="EMBL" id="ML119655">
    <property type="protein sequence ID" value="RPA85144.1"/>
    <property type="molecule type" value="Genomic_DNA"/>
</dbReference>
<dbReference type="OrthoDB" id="9992270at2759"/>
<accession>A0A3N4IU72</accession>
<keyword evidence="3" id="KW-1185">Reference proteome</keyword>
<sequence>MAVLTKLISLTNFVIASSALAFQVGVLYPWHHELDAEFQELKKEYRELMTEQRLEREKRMEELGEIRKEIEKLSAASGKKGFWA</sequence>
<evidence type="ECO:0000313" key="2">
    <source>
        <dbReference type="EMBL" id="RPA85144.1"/>
    </source>
</evidence>
<feature type="coiled-coil region" evidence="1">
    <location>
        <begin position="31"/>
        <end position="76"/>
    </location>
</feature>
<dbReference type="PANTHER" id="PTHR40135:SF1">
    <property type="entry name" value="MITOCHONDRIAL PHOSPHATE CARRIER PROTEIN"/>
    <property type="match status" value="1"/>
</dbReference>
<name>A0A3N4IU72_ASCIM</name>
<keyword evidence="1" id="KW-0175">Coiled coil</keyword>
<protein>
    <submittedName>
        <fullName evidence="2">Uncharacterized protein</fullName>
    </submittedName>
</protein>
<evidence type="ECO:0000256" key="1">
    <source>
        <dbReference type="SAM" id="Coils"/>
    </source>
</evidence>
<gene>
    <name evidence="2" type="ORF">BJ508DRAFT_13557</name>
</gene>
<reference evidence="2 3" key="1">
    <citation type="journal article" date="2018" name="Nat. Ecol. Evol.">
        <title>Pezizomycetes genomes reveal the molecular basis of ectomycorrhizal truffle lifestyle.</title>
        <authorList>
            <person name="Murat C."/>
            <person name="Payen T."/>
            <person name="Noel B."/>
            <person name="Kuo A."/>
            <person name="Morin E."/>
            <person name="Chen J."/>
            <person name="Kohler A."/>
            <person name="Krizsan K."/>
            <person name="Balestrini R."/>
            <person name="Da Silva C."/>
            <person name="Montanini B."/>
            <person name="Hainaut M."/>
            <person name="Levati E."/>
            <person name="Barry K.W."/>
            <person name="Belfiori B."/>
            <person name="Cichocki N."/>
            <person name="Clum A."/>
            <person name="Dockter R.B."/>
            <person name="Fauchery L."/>
            <person name="Guy J."/>
            <person name="Iotti M."/>
            <person name="Le Tacon F."/>
            <person name="Lindquist E.A."/>
            <person name="Lipzen A."/>
            <person name="Malagnac F."/>
            <person name="Mello A."/>
            <person name="Molinier V."/>
            <person name="Miyauchi S."/>
            <person name="Poulain J."/>
            <person name="Riccioni C."/>
            <person name="Rubini A."/>
            <person name="Sitrit Y."/>
            <person name="Splivallo R."/>
            <person name="Traeger S."/>
            <person name="Wang M."/>
            <person name="Zifcakova L."/>
            <person name="Wipf D."/>
            <person name="Zambonelli A."/>
            <person name="Paolocci F."/>
            <person name="Nowrousian M."/>
            <person name="Ottonello S."/>
            <person name="Baldrian P."/>
            <person name="Spatafora J.W."/>
            <person name="Henrissat B."/>
            <person name="Nagy L.G."/>
            <person name="Aury J.M."/>
            <person name="Wincker P."/>
            <person name="Grigoriev I.V."/>
            <person name="Bonfante P."/>
            <person name="Martin F.M."/>
        </authorList>
    </citation>
    <scope>NUCLEOTIDE SEQUENCE [LARGE SCALE GENOMIC DNA]</scope>
    <source>
        <strain evidence="2 3">RN42</strain>
    </source>
</reference>